<name>A0ABW7CGA8_9CYAN</name>
<evidence type="ECO:0000313" key="2">
    <source>
        <dbReference type="EMBL" id="MFG3819108.1"/>
    </source>
</evidence>
<evidence type="ECO:0000313" key="3">
    <source>
        <dbReference type="Proteomes" id="UP001604335"/>
    </source>
</evidence>
<dbReference type="PANTHER" id="PTHR30383:SF5">
    <property type="entry name" value="SGNH HYDROLASE-TYPE ESTERASE DOMAIN-CONTAINING PROTEIN"/>
    <property type="match status" value="1"/>
</dbReference>
<dbReference type="SUPFAM" id="SSF52266">
    <property type="entry name" value="SGNH hydrolase"/>
    <property type="match status" value="1"/>
</dbReference>
<dbReference type="PANTHER" id="PTHR30383">
    <property type="entry name" value="THIOESTERASE 1/PROTEASE 1/LYSOPHOSPHOLIPASE L1"/>
    <property type="match status" value="1"/>
</dbReference>
<dbReference type="InterPro" id="IPR036514">
    <property type="entry name" value="SGNH_hydro_sf"/>
</dbReference>
<dbReference type="InterPro" id="IPR013830">
    <property type="entry name" value="SGNH_hydro"/>
</dbReference>
<evidence type="ECO:0000259" key="1">
    <source>
        <dbReference type="Pfam" id="PF13472"/>
    </source>
</evidence>
<accession>A0ABW7CGA8</accession>
<dbReference type="Proteomes" id="UP001604335">
    <property type="component" value="Unassembled WGS sequence"/>
</dbReference>
<gene>
    <name evidence="2" type="ORF">VPK24_15805</name>
</gene>
<sequence length="244" mass="27381">MQAPIASPVMRHNAVVTPFRPKQPQPLRIIAMGDSVIYGYGDLSGGGWVERLRRQWMAPDSAGHVIYNLGVRGDKVTQVSDRLELEFRSRGELRNRLPDRLILSVGTNDSPRVGRADGKNMTPIEIFGPQVEALLDRAQGLCPVLFVGMIPVNPSKMPFLECLYYNHADQYQYKEVIRRACEARRIPFLDCFELWLARGASWVEQRLGPDGLHPNDLGYESLLADVTAWQPIAQLAAMDTKPIA</sequence>
<dbReference type="EMBL" id="JAZAQF010000086">
    <property type="protein sequence ID" value="MFG3819108.1"/>
    <property type="molecule type" value="Genomic_DNA"/>
</dbReference>
<reference evidence="3" key="1">
    <citation type="journal article" date="2024" name="Algal Res.">
        <title>Biochemical, toxicological and genomic investigation of a high-biomass producing Limnothrix strain isolated from Italian shallow drinking water reservoir.</title>
        <authorList>
            <person name="Simonazzi M."/>
            <person name="Shishido T.K."/>
            <person name="Delbaje E."/>
            <person name="Wahlsten M."/>
            <person name="Fewer D.P."/>
            <person name="Sivonen K."/>
            <person name="Pezzolesi L."/>
            <person name="Pistocchi R."/>
        </authorList>
    </citation>
    <scope>NUCLEOTIDE SEQUENCE [LARGE SCALE GENOMIC DNA]</scope>
    <source>
        <strain evidence="3">LRLZ20PSL1</strain>
    </source>
</reference>
<proteinExistence type="predicted"/>
<keyword evidence="3" id="KW-1185">Reference proteome</keyword>
<dbReference type="RefSeq" id="WP_393014811.1">
    <property type="nucleotide sequence ID" value="NZ_JAZAQF010000086.1"/>
</dbReference>
<dbReference type="Pfam" id="PF13472">
    <property type="entry name" value="Lipase_GDSL_2"/>
    <property type="match status" value="1"/>
</dbReference>
<organism evidence="2 3">
    <name type="scientific">Limnothrix redekei LRLZ20PSL1</name>
    <dbReference type="NCBI Taxonomy" id="3112953"/>
    <lineage>
        <taxon>Bacteria</taxon>
        <taxon>Bacillati</taxon>
        <taxon>Cyanobacteriota</taxon>
        <taxon>Cyanophyceae</taxon>
        <taxon>Pseudanabaenales</taxon>
        <taxon>Pseudanabaenaceae</taxon>
        <taxon>Limnothrix</taxon>
    </lineage>
</organism>
<dbReference type="Gene3D" id="3.40.50.1110">
    <property type="entry name" value="SGNH hydrolase"/>
    <property type="match status" value="1"/>
</dbReference>
<protein>
    <submittedName>
        <fullName evidence="2">GDSL-type esterase/lipase family protein</fullName>
    </submittedName>
</protein>
<dbReference type="InterPro" id="IPR051532">
    <property type="entry name" value="Ester_Hydrolysis_Enzymes"/>
</dbReference>
<comment type="caution">
    <text evidence="2">The sequence shown here is derived from an EMBL/GenBank/DDBJ whole genome shotgun (WGS) entry which is preliminary data.</text>
</comment>
<feature type="domain" description="SGNH hydrolase-type esterase" evidence="1">
    <location>
        <begin position="31"/>
        <end position="220"/>
    </location>
</feature>